<keyword evidence="1" id="KW-0614">Plasmid</keyword>
<proteinExistence type="predicted"/>
<gene>
    <name evidence="1" type="ORF">N8E88_07410</name>
</gene>
<reference evidence="1" key="1">
    <citation type="submission" date="2022-09" db="EMBL/GenBank/DDBJ databases">
        <title>Interaction between co-microsymbionts with complementary sets of symbiotic genes in legume-rhizobium systems.</title>
        <authorList>
            <person name="Safronova V."/>
            <person name="Sazanova A."/>
            <person name="Afonin A."/>
            <person name="Chirak E."/>
        </authorList>
    </citation>
    <scope>NUCLEOTIDE SEQUENCE</scope>
    <source>
        <strain evidence="1">A18/3m</strain>
    </source>
</reference>
<accession>A0ACD4CWX9</accession>
<organism evidence="1 2">
    <name type="scientific">Phyllobacterium zundukense</name>
    <dbReference type="NCBI Taxonomy" id="1867719"/>
    <lineage>
        <taxon>Bacteria</taxon>
        <taxon>Pseudomonadati</taxon>
        <taxon>Pseudomonadota</taxon>
        <taxon>Alphaproteobacteria</taxon>
        <taxon>Hyphomicrobiales</taxon>
        <taxon>Phyllobacteriaceae</taxon>
        <taxon>Phyllobacterium</taxon>
    </lineage>
</organism>
<geneLocation type="plasmid" evidence="1 2">
    <name>p_unnamed2</name>
</geneLocation>
<evidence type="ECO:0000313" key="2">
    <source>
        <dbReference type="Proteomes" id="UP001061991"/>
    </source>
</evidence>
<evidence type="ECO:0000313" key="1">
    <source>
        <dbReference type="EMBL" id="UXN58095.1"/>
    </source>
</evidence>
<sequence length="236" mass="26636">MPAVNASPKETAGLPLGEPNCWVDSCQHRLLADITLRFNFQILDSDVLSYAILRFTPTILLRQIVFYPGLDLQHSIRYFTMADDTAHSFRQRIPSAEESSARANTIPVQYTLNNRPGFSRDPLQQLALAEEFIRNNICNFVSISDIANAAGVNIRALQRLFRKYRGATPIQVLLNSRIAAAHEIIYSGKATSVRELAAKLHFSNPGRFSKLYRKTYSVVPSEHIRAYQSDKAKPRD</sequence>
<keyword evidence="2" id="KW-1185">Reference proteome</keyword>
<dbReference type="EMBL" id="CP104971">
    <property type="protein sequence ID" value="UXN58095.1"/>
    <property type="molecule type" value="Genomic_DNA"/>
</dbReference>
<name>A0ACD4CWX9_9HYPH</name>
<dbReference type="Proteomes" id="UP001061991">
    <property type="component" value="Plasmid p_unnamed2"/>
</dbReference>
<protein>
    <submittedName>
        <fullName evidence="1">Helix-turn-helix domain-containing protein</fullName>
    </submittedName>
</protein>